<dbReference type="GO" id="GO:0004930">
    <property type="term" value="F:G protein-coupled receptor activity"/>
    <property type="evidence" value="ECO:0007669"/>
    <property type="project" value="UniProtKB-KW"/>
</dbReference>
<evidence type="ECO:0000256" key="10">
    <source>
        <dbReference type="ARBA" id="ARBA00023180"/>
    </source>
</evidence>
<evidence type="ECO:0000256" key="1">
    <source>
        <dbReference type="ARBA" id="ARBA00004651"/>
    </source>
</evidence>
<dbReference type="PANTHER" id="PTHR45695">
    <property type="entry name" value="LEUCOKININ RECEPTOR-RELATED"/>
    <property type="match status" value="1"/>
</dbReference>
<evidence type="ECO:0000256" key="4">
    <source>
        <dbReference type="ARBA" id="ARBA00022692"/>
    </source>
</evidence>
<evidence type="ECO:0000256" key="14">
    <source>
        <dbReference type="SAM" id="SignalP"/>
    </source>
</evidence>
<evidence type="ECO:0000256" key="6">
    <source>
        <dbReference type="ARBA" id="ARBA00023040"/>
    </source>
</evidence>
<dbReference type="PROSITE" id="PS50262">
    <property type="entry name" value="G_PROTEIN_RECEP_F1_2"/>
    <property type="match status" value="1"/>
</dbReference>
<keyword evidence="4 12" id="KW-0812">Transmembrane</keyword>
<feature type="transmembrane region" description="Helical" evidence="13">
    <location>
        <begin position="34"/>
        <end position="57"/>
    </location>
</feature>
<dbReference type="InterPro" id="IPR000276">
    <property type="entry name" value="GPCR_Rhodpsn"/>
</dbReference>
<dbReference type="AlphaFoldDB" id="A0A2J7QQS2"/>
<dbReference type="Proteomes" id="UP000235965">
    <property type="component" value="Unassembled WGS sequence"/>
</dbReference>
<evidence type="ECO:0000256" key="7">
    <source>
        <dbReference type="ARBA" id="ARBA00023136"/>
    </source>
</evidence>
<proteinExistence type="inferred from homology"/>
<keyword evidence="11 12" id="KW-0807">Transducer</keyword>
<dbReference type="Gene3D" id="1.20.1070.10">
    <property type="entry name" value="Rhodopsin 7-helix transmembrane proteins"/>
    <property type="match status" value="2"/>
</dbReference>
<comment type="caution">
    <text evidence="16">The sequence shown here is derived from an EMBL/GenBank/DDBJ whole genome shotgun (WGS) entry which is preliminary data.</text>
</comment>
<dbReference type="PRINTS" id="PR00663">
    <property type="entry name" value="GALANINR"/>
</dbReference>
<evidence type="ECO:0000256" key="12">
    <source>
        <dbReference type="RuleBase" id="RU000688"/>
    </source>
</evidence>
<feature type="transmembrane region" description="Helical" evidence="13">
    <location>
        <begin position="324"/>
        <end position="348"/>
    </location>
</feature>
<protein>
    <submittedName>
        <fullName evidence="16">Allatostatin-A receptor</fullName>
    </submittedName>
</protein>
<keyword evidence="9 12" id="KW-0675">Receptor</keyword>
<feature type="transmembrane region" description="Helical" evidence="13">
    <location>
        <begin position="215"/>
        <end position="233"/>
    </location>
</feature>
<evidence type="ECO:0000256" key="8">
    <source>
        <dbReference type="ARBA" id="ARBA00023157"/>
    </source>
</evidence>
<evidence type="ECO:0000256" key="9">
    <source>
        <dbReference type="ARBA" id="ARBA00023170"/>
    </source>
</evidence>
<evidence type="ECO:0000313" key="16">
    <source>
        <dbReference type="EMBL" id="PNF30917.1"/>
    </source>
</evidence>
<keyword evidence="3" id="KW-1003">Cell membrane</keyword>
<reference evidence="16 17" key="1">
    <citation type="submission" date="2017-12" db="EMBL/GenBank/DDBJ databases">
        <title>Hemimetabolous genomes reveal molecular basis of termite eusociality.</title>
        <authorList>
            <person name="Harrison M.C."/>
            <person name="Jongepier E."/>
            <person name="Robertson H.M."/>
            <person name="Arning N."/>
            <person name="Bitard-Feildel T."/>
            <person name="Chao H."/>
            <person name="Childers C.P."/>
            <person name="Dinh H."/>
            <person name="Doddapaneni H."/>
            <person name="Dugan S."/>
            <person name="Gowin J."/>
            <person name="Greiner C."/>
            <person name="Han Y."/>
            <person name="Hu H."/>
            <person name="Hughes D.S.T."/>
            <person name="Huylmans A.-K."/>
            <person name="Kemena C."/>
            <person name="Kremer L.P.M."/>
            <person name="Lee S.L."/>
            <person name="Lopez-Ezquerra A."/>
            <person name="Mallet L."/>
            <person name="Monroy-Kuhn J.M."/>
            <person name="Moser A."/>
            <person name="Murali S.C."/>
            <person name="Muzny D.M."/>
            <person name="Otani S."/>
            <person name="Piulachs M.-D."/>
            <person name="Poelchau M."/>
            <person name="Qu J."/>
            <person name="Schaub F."/>
            <person name="Wada-Katsumata A."/>
            <person name="Worley K.C."/>
            <person name="Xie Q."/>
            <person name="Ylla G."/>
            <person name="Poulsen M."/>
            <person name="Gibbs R.A."/>
            <person name="Schal C."/>
            <person name="Richards S."/>
            <person name="Belles X."/>
            <person name="Korb J."/>
            <person name="Bornberg-Bauer E."/>
        </authorList>
    </citation>
    <scope>NUCLEOTIDE SEQUENCE [LARGE SCALE GENOMIC DNA]</scope>
    <source>
        <tissue evidence="16">Whole body</tissue>
    </source>
</reference>
<keyword evidence="7 13" id="KW-0472">Membrane</keyword>
<feature type="transmembrane region" description="Helical" evidence="13">
    <location>
        <begin position="111"/>
        <end position="131"/>
    </location>
</feature>
<keyword evidence="6 12" id="KW-0297">G-protein coupled receptor</keyword>
<dbReference type="SUPFAM" id="SSF81321">
    <property type="entry name" value="Family A G protein-coupled receptor-like"/>
    <property type="match status" value="1"/>
</dbReference>
<keyword evidence="17" id="KW-1185">Reference proteome</keyword>
<dbReference type="PROSITE" id="PS00237">
    <property type="entry name" value="G_PROTEIN_RECEP_F1_1"/>
    <property type="match status" value="1"/>
</dbReference>
<dbReference type="InterPro" id="IPR000405">
    <property type="entry name" value="Galanin_rcpt"/>
</dbReference>
<evidence type="ECO:0000256" key="2">
    <source>
        <dbReference type="ARBA" id="ARBA00010663"/>
    </source>
</evidence>
<keyword evidence="10" id="KW-0325">Glycoprotein</keyword>
<evidence type="ECO:0000259" key="15">
    <source>
        <dbReference type="PROSITE" id="PS50262"/>
    </source>
</evidence>
<feature type="non-terminal residue" evidence="16">
    <location>
        <position position="1"/>
    </location>
</feature>
<dbReference type="Pfam" id="PF00001">
    <property type="entry name" value="7tm_1"/>
    <property type="match status" value="1"/>
</dbReference>
<gene>
    <name evidence="16" type="primary">AR_0</name>
    <name evidence="16" type="ORF">B7P43_G03195</name>
</gene>
<evidence type="ECO:0000256" key="11">
    <source>
        <dbReference type="ARBA" id="ARBA00023224"/>
    </source>
</evidence>
<dbReference type="FunCoup" id="A0A2J7QQS2">
    <property type="interactions" value="136"/>
</dbReference>
<keyword evidence="5 13" id="KW-1133">Transmembrane helix</keyword>
<feature type="domain" description="G-protein coupled receptors family 1 profile" evidence="15">
    <location>
        <begin position="11"/>
        <end position="345"/>
    </location>
</feature>
<feature type="transmembrane region" description="Helical" evidence="13">
    <location>
        <begin position="69"/>
        <end position="90"/>
    </location>
</feature>
<feature type="transmembrane region" description="Helical" evidence="13">
    <location>
        <begin position="169"/>
        <end position="194"/>
    </location>
</feature>
<sequence length="421" mass="47322">VPNMCKLFFVFPFQVVLVVAANQQMRSTTNLLIINLAVADLLFIVFCVPFTATDYVLPFWPFGDVWCKIVQYLIVVTAYASVYTLVLMSLDRFMAVVHPIASMSIRTERNAIAAIAVTWVVILLASVPVYLSHGEITYTYSSTQHTACVFLEADPVNRPEGYNKPAFQIIFFATSYVTPLALICGLYLWLLLRLWRGAAPGGHVSEESRRGKRRVTRMVVVVVAIFAVCWFPIQVRIGNGVQLCHSRALEVLSYERMFKSRSCQLICGFIPYNTLMTWYPHQLNSVMFGQLSEGLVAVPDQLRGDMLILVLKSVDRYEITNTSVMIQIVSHVLAYMNSCVNPILYAFLSDHFRKAFRKVMNCGNAKNTQLGSRYHRGSAVQGQANGRGPNIKSCHEDDNKSALLNVSKTTRLNGNSSRDIF</sequence>
<accession>A0A2J7QQS2</accession>
<organism evidence="16 17">
    <name type="scientific">Cryptotermes secundus</name>
    <dbReference type="NCBI Taxonomy" id="105785"/>
    <lineage>
        <taxon>Eukaryota</taxon>
        <taxon>Metazoa</taxon>
        <taxon>Ecdysozoa</taxon>
        <taxon>Arthropoda</taxon>
        <taxon>Hexapoda</taxon>
        <taxon>Insecta</taxon>
        <taxon>Pterygota</taxon>
        <taxon>Neoptera</taxon>
        <taxon>Polyneoptera</taxon>
        <taxon>Dictyoptera</taxon>
        <taxon>Blattodea</taxon>
        <taxon>Blattoidea</taxon>
        <taxon>Termitoidae</taxon>
        <taxon>Kalotermitidae</taxon>
        <taxon>Cryptotermitinae</taxon>
        <taxon>Cryptotermes</taxon>
    </lineage>
</organism>
<dbReference type="InParanoid" id="A0A2J7QQS2"/>
<evidence type="ECO:0000256" key="3">
    <source>
        <dbReference type="ARBA" id="ARBA00022475"/>
    </source>
</evidence>
<keyword evidence="8" id="KW-1015">Disulfide bond</keyword>
<evidence type="ECO:0000256" key="5">
    <source>
        <dbReference type="ARBA" id="ARBA00022989"/>
    </source>
</evidence>
<keyword evidence="14" id="KW-0732">Signal</keyword>
<comment type="similarity">
    <text evidence="2 12">Belongs to the G-protein coupled receptor 1 family.</text>
</comment>
<feature type="chain" id="PRO_5014400353" evidence="14">
    <location>
        <begin position="21"/>
        <end position="421"/>
    </location>
</feature>
<dbReference type="GO" id="GO:0005886">
    <property type="term" value="C:plasma membrane"/>
    <property type="evidence" value="ECO:0007669"/>
    <property type="project" value="UniProtKB-SubCell"/>
</dbReference>
<evidence type="ECO:0000256" key="13">
    <source>
        <dbReference type="SAM" id="Phobius"/>
    </source>
</evidence>
<dbReference type="PANTHER" id="PTHR45695:SF23">
    <property type="entry name" value="GALANIN-LIKE G-PROTEIN COUPLED RECEPTOR NPR-9"/>
    <property type="match status" value="1"/>
</dbReference>
<comment type="subcellular location">
    <subcellularLocation>
        <location evidence="1">Cell membrane</location>
        <topology evidence="1">Multi-pass membrane protein</topology>
    </subcellularLocation>
</comment>
<dbReference type="OrthoDB" id="5987936at2759"/>
<name>A0A2J7QQS2_9NEOP</name>
<evidence type="ECO:0000313" key="17">
    <source>
        <dbReference type="Proteomes" id="UP000235965"/>
    </source>
</evidence>
<dbReference type="CDD" id="cd15096">
    <property type="entry name" value="7tmA_AstA_R_insect"/>
    <property type="match status" value="1"/>
</dbReference>
<dbReference type="STRING" id="105785.A0A2J7QQS2"/>
<dbReference type="PRINTS" id="PR00237">
    <property type="entry name" value="GPCRRHODOPSN"/>
</dbReference>
<dbReference type="InterPro" id="IPR017452">
    <property type="entry name" value="GPCR_Rhodpsn_7TM"/>
</dbReference>
<dbReference type="EMBL" id="NEVH01012083">
    <property type="protein sequence ID" value="PNF30917.1"/>
    <property type="molecule type" value="Genomic_DNA"/>
</dbReference>
<feature type="signal peptide" evidence="14">
    <location>
        <begin position="1"/>
        <end position="20"/>
    </location>
</feature>